<feature type="chain" id="PRO_5045588078" description="Amine oxidase domain-containing protein" evidence="1">
    <location>
        <begin position="24"/>
        <end position="491"/>
    </location>
</feature>
<dbReference type="Gene3D" id="3.50.50.60">
    <property type="entry name" value="FAD/NAD(P)-binding domain"/>
    <property type="match status" value="1"/>
</dbReference>
<organism evidence="3 4">
    <name type="scientific">Chilo suppressalis</name>
    <name type="common">Asiatic rice borer moth</name>
    <dbReference type="NCBI Taxonomy" id="168631"/>
    <lineage>
        <taxon>Eukaryota</taxon>
        <taxon>Metazoa</taxon>
        <taxon>Ecdysozoa</taxon>
        <taxon>Arthropoda</taxon>
        <taxon>Hexapoda</taxon>
        <taxon>Insecta</taxon>
        <taxon>Pterygota</taxon>
        <taxon>Neoptera</taxon>
        <taxon>Endopterygota</taxon>
        <taxon>Lepidoptera</taxon>
        <taxon>Glossata</taxon>
        <taxon>Ditrysia</taxon>
        <taxon>Pyraloidea</taxon>
        <taxon>Crambidae</taxon>
        <taxon>Crambinae</taxon>
        <taxon>Chilo</taxon>
    </lineage>
</organism>
<name>A0ABN8EEA5_CHISP</name>
<dbReference type="PANTHER" id="PTHR10742:SF398">
    <property type="entry name" value="AMINE OXIDASE DOMAIN-CONTAINING PROTEIN-RELATED"/>
    <property type="match status" value="1"/>
</dbReference>
<dbReference type="EMBL" id="OU963920">
    <property type="protein sequence ID" value="CAH0688086.1"/>
    <property type="molecule type" value="Genomic_DNA"/>
</dbReference>
<dbReference type="InterPro" id="IPR002937">
    <property type="entry name" value="Amino_oxidase"/>
</dbReference>
<dbReference type="SUPFAM" id="SSF51905">
    <property type="entry name" value="FAD/NAD(P)-binding domain"/>
    <property type="match status" value="1"/>
</dbReference>
<protein>
    <recommendedName>
        <fullName evidence="2">Amine oxidase domain-containing protein</fullName>
    </recommendedName>
</protein>
<evidence type="ECO:0000313" key="3">
    <source>
        <dbReference type="EMBL" id="CAH0688086.1"/>
    </source>
</evidence>
<sequence>MVVSLKIIYIGLVLGLVVAYTQAASISDNSLPTYDTIVVGLGASGTAAATTLARAGRRVLGLEAQERIGGRVYTVPFDDGVVEVGAEWIHGQIGSRTYELAVQNNVSIIADETSVGGYRSDGTLLDDNTMNLMKELVEKGMEIAADSPEPPEPLGQYITRKLMQYIEKKHPELLNDKEFLAQFFEYMDLNIDTYEATTSWNDVSTASQSVELEGNQAMSWHRNGYKTLFEILLNTYRNGSGLPTLQYKLNTEVTKITLSEAPNKVFVTCKDGSTYAADNVIVTPSVAVLKERHATLFSLPLPKDKVDAINNIKMGVESKIMFRFPNRWWGDNGFFAFLWRTEDKSGTEDVWVKKIPAVSTPMGASNVLTLWLTGDYAVMAENLPDDEVRAKGMALLRRFLGANITIPEPVEMLRSLWHKNPHVLGSYTYDDVDYPHHVTARADLARPITDENGVPRILFAGEATHTQQFSTVHGAVDTGYREANRLLGNTV</sequence>
<evidence type="ECO:0000259" key="2">
    <source>
        <dbReference type="Pfam" id="PF01593"/>
    </source>
</evidence>
<evidence type="ECO:0000313" key="4">
    <source>
        <dbReference type="Proteomes" id="UP001153292"/>
    </source>
</evidence>
<keyword evidence="1" id="KW-0732">Signal</keyword>
<gene>
    <name evidence="3" type="ORF">CHILSU_LOCUS7371</name>
</gene>
<dbReference type="SUPFAM" id="SSF54373">
    <property type="entry name" value="FAD-linked reductases, C-terminal domain"/>
    <property type="match status" value="1"/>
</dbReference>
<evidence type="ECO:0000256" key="1">
    <source>
        <dbReference type="SAM" id="SignalP"/>
    </source>
</evidence>
<reference evidence="3" key="1">
    <citation type="submission" date="2021-12" db="EMBL/GenBank/DDBJ databases">
        <authorList>
            <person name="King R."/>
        </authorList>
    </citation>
    <scope>NUCLEOTIDE SEQUENCE</scope>
</reference>
<dbReference type="PANTHER" id="PTHR10742">
    <property type="entry name" value="FLAVIN MONOAMINE OXIDASE"/>
    <property type="match status" value="1"/>
</dbReference>
<accession>A0ABN8EEA5</accession>
<proteinExistence type="predicted"/>
<dbReference type="Proteomes" id="UP001153292">
    <property type="component" value="Chromosome 27"/>
</dbReference>
<dbReference type="Pfam" id="PF01593">
    <property type="entry name" value="Amino_oxidase"/>
    <property type="match status" value="1"/>
</dbReference>
<dbReference type="Gene3D" id="3.90.660.10">
    <property type="match status" value="1"/>
</dbReference>
<dbReference type="InterPro" id="IPR036188">
    <property type="entry name" value="FAD/NAD-bd_sf"/>
</dbReference>
<feature type="signal peptide" evidence="1">
    <location>
        <begin position="1"/>
        <end position="23"/>
    </location>
</feature>
<feature type="domain" description="Amine oxidase" evidence="2">
    <location>
        <begin position="44"/>
        <end position="487"/>
    </location>
</feature>
<dbReference type="InterPro" id="IPR050281">
    <property type="entry name" value="Flavin_monoamine_oxidase"/>
</dbReference>
<keyword evidence="4" id="KW-1185">Reference proteome</keyword>